<evidence type="ECO:0000256" key="3">
    <source>
        <dbReference type="ARBA" id="ARBA00023163"/>
    </source>
</evidence>
<evidence type="ECO:0000256" key="4">
    <source>
        <dbReference type="PROSITE-ProRule" id="PRU00335"/>
    </source>
</evidence>
<feature type="DNA-binding region" description="H-T-H motif" evidence="4">
    <location>
        <begin position="34"/>
        <end position="53"/>
    </location>
</feature>
<dbReference type="PROSITE" id="PS50977">
    <property type="entry name" value="HTH_TETR_2"/>
    <property type="match status" value="1"/>
</dbReference>
<gene>
    <name evidence="6" type="ORF">RH861_01095</name>
</gene>
<dbReference type="Proteomes" id="UP001260072">
    <property type="component" value="Unassembled WGS sequence"/>
</dbReference>
<evidence type="ECO:0000313" key="6">
    <source>
        <dbReference type="EMBL" id="MDR5690652.1"/>
    </source>
</evidence>
<sequence>MSTAPTTEKGRRTRARIVDAAAELFYERGVSATGLGDVIAASGTGKGQLYHFFTDKGDLVSAVIRHQVEGTLAPQRELGLHRLADLQEWARQAVLQHERSPVMRCPLGSLVVELSNRNADAASALEAGFAQWRELMSGWIAQLQRRGEARTDLPADDLADSILAAYQGGLVLARSRGDLRPLETALAMAIEGIGSRRAPAGRHRAHG</sequence>
<evidence type="ECO:0000256" key="1">
    <source>
        <dbReference type="ARBA" id="ARBA00023015"/>
    </source>
</evidence>
<dbReference type="Pfam" id="PF21993">
    <property type="entry name" value="TetR_C_13_2"/>
    <property type="match status" value="1"/>
</dbReference>
<dbReference type="Pfam" id="PF00440">
    <property type="entry name" value="TetR_N"/>
    <property type="match status" value="1"/>
</dbReference>
<keyword evidence="1" id="KW-0805">Transcription regulation</keyword>
<protein>
    <submittedName>
        <fullName evidence="6">TetR/AcrR family transcriptional regulator</fullName>
    </submittedName>
</protein>
<keyword evidence="7" id="KW-1185">Reference proteome</keyword>
<name>A0ABU1FH10_9MICO</name>
<dbReference type="SUPFAM" id="SSF46689">
    <property type="entry name" value="Homeodomain-like"/>
    <property type="match status" value="1"/>
</dbReference>
<comment type="caution">
    <text evidence="6">The sequence shown here is derived from an EMBL/GenBank/DDBJ whole genome shotgun (WGS) entry which is preliminary data.</text>
</comment>
<dbReference type="EMBL" id="JAVKGS010000001">
    <property type="protein sequence ID" value="MDR5690652.1"/>
    <property type="molecule type" value="Genomic_DNA"/>
</dbReference>
<feature type="domain" description="HTH tetR-type" evidence="5">
    <location>
        <begin position="11"/>
        <end position="71"/>
    </location>
</feature>
<evidence type="ECO:0000259" key="5">
    <source>
        <dbReference type="PROSITE" id="PS50977"/>
    </source>
</evidence>
<dbReference type="PANTHER" id="PTHR47506:SF1">
    <property type="entry name" value="HTH-TYPE TRANSCRIPTIONAL REGULATOR YJDC"/>
    <property type="match status" value="1"/>
</dbReference>
<keyword evidence="2 4" id="KW-0238">DNA-binding</keyword>
<evidence type="ECO:0000313" key="7">
    <source>
        <dbReference type="Proteomes" id="UP001260072"/>
    </source>
</evidence>
<keyword evidence="3" id="KW-0804">Transcription</keyword>
<reference evidence="7" key="1">
    <citation type="submission" date="2023-07" db="EMBL/GenBank/DDBJ databases">
        <title>Description of three actinobacteria isolated from air of manufacturing shop in a pharmaceutical factory.</title>
        <authorList>
            <person name="Zhang D.-F."/>
        </authorList>
    </citation>
    <scope>NUCLEOTIDE SEQUENCE [LARGE SCALE GENOMIC DNA]</scope>
    <source>
        <strain evidence="7">CCTCC AB 2011122</strain>
    </source>
</reference>
<dbReference type="InterPro" id="IPR009057">
    <property type="entry name" value="Homeodomain-like_sf"/>
</dbReference>
<accession>A0ABU1FH10</accession>
<proteinExistence type="predicted"/>
<dbReference type="PANTHER" id="PTHR47506">
    <property type="entry name" value="TRANSCRIPTIONAL REGULATORY PROTEIN"/>
    <property type="match status" value="1"/>
</dbReference>
<dbReference type="Gene3D" id="1.10.357.10">
    <property type="entry name" value="Tetracycline Repressor, domain 2"/>
    <property type="match status" value="1"/>
</dbReference>
<dbReference type="InterPro" id="IPR001647">
    <property type="entry name" value="HTH_TetR"/>
</dbReference>
<dbReference type="InterPro" id="IPR036271">
    <property type="entry name" value="Tet_transcr_reg_TetR-rel_C_sf"/>
</dbReference>
<dbReference type="InterPro" id="IPR054156">
    <property type="entry name" value="YxaF_TetR_C"/>
</dbReference>
<dbReference type="SUPFAM" id="SSF48498">
    <property type="entry name" value="Tetracyclin repressor-like, C-terminal domain"/>
    <property type="match status" value="1"/>
</dbReference>
<evidence type="ECO:0000256" key="2">
    <source>
        <dbReference type="ARBA" id="ARBA00023125"/>
    </source>
</evidence>
<dbReference type="PRINTS" id="PR00455">
    <property type="entry name" value="HTHTETR"/>
</dbReference>
<organism evidence="6 7">
    <name type="scientific">Agromyces indicus</name>
    <dbReference type="NCBI Taxonomy" id="758919"/>
    <lineage>
        <taxon>Bacteria</taxon>
        <taxon>Bacillati</taxon>
        <taxon>Actinomycetota</taxon>
        <taxon>Actinomycetes</taxon>
        <taxon>Micrococcales</taxon>
        <taxon>Microbacteriaceae</taxon>
        <taxon>Agromyces</taxon>
    </lineage>
</organism>
<dbReference type="RefSeq" id="WP_310519380.1">
    <property type="nucleotide sequence ID" value="NZ_BAABBS010000001.1"/>
</dbReference>